<dbReference type="Pfam" id="PF00535">
    <property type="entry name" value="Glycos_transf_2"/>
    <property type="match status" value="1"/>
</dbReference>
<dbReference type="SUPFAM" id="SSF57667">
    <property type="entry name" value="beta-beta-alpha zinc fingers"/>
    <property type="match status" value="6"/>
</dbReference>
<dbReference type="Proteomes" id="UP001233999">
    <property type="component" value="Unassembled WGS sequence"/>
</dbReference>
<dbReference type="CDD" id="cd02510">
    <property type="entry name" value="pp-GalNAc-T"/>
    <property type="match status" value="1"/>
</dbReference>
<dbReference type="GO" id="GO:0016020">
    <property type="term" value="C:membrane"/>
    <property type="evidence" value="ECO:0007669"/>
    <property type="project" value="UniProtKB-SubCell"/>
</dbReference>
<evidence type="ECO:0000259" key="17">
    <source>
        <dbReference type="PROSITE" id="PS50157"/>
    </source>
</evidence>
<keyword evidence="5" id="KW-0479">Metal-binding</keyword>
<dbReference type="GO" id="GO:0008270">
    <property type="term" value="F:zinc ion binding"/>
    <property type="evidence" value="ECO:0007669"/>
    <property type="project" value="UniProtKB-KW"/>
</dbReference>
<dbReference type="EMBL" id="JASPKZ010006281">
    <property type="protein sequence ID" value="KAJ9587482.1"/>
    <property type="molecule type" value="Genomic_DNA"/>
</dbReference>
<keyword evidence="9" id="KW-0812">Transmembrane</keyword>
<evidence type="ECO:0000256" key="13">
    <source>
        <dbReference type="ARBA" id="ARBA00023242"/>
    </source>
</evidence>
<dbReference type="InterPro" id="IPR013087">
    <property type="entry name" value="Znf_C2H2_type"/>
</dbReference>
<comment type="similarity">
    <text evidence="4">Belongs to the krueppel C2H2-type zinc-finger protein family.</text>
</comment>
<evidence type="ECO:0000256" key="14">
    <source>
        <dbReference type="ARBA" id="ARBA00037847"/>
    </source>
</evidence>
<dbReference type="GO" id="GO:0012505">
    <property type="term" value="C:endomembrane system"/>
    <property type="evidence" value="ECO:0007669"/>
    <property type="project" value="UniProtKB-SubCell"/>
</dbReference>
<reference evidence="18" key="1">
    <citation type="journal article" date="2023" name="IScience">
        <title>Live-bearing cockroach genome reveals convergent evolutionary mechanisms linked to viviparity in insects and beyond.</title>
        <authorList>
            <person name="Fouks B."/>
            <person name="Harrison M.C."/>
            <person name="Mikhailova A.A."/>
            <person name="Marchal E."/>
            <person name="English S."/>
            <person name="Carruthers M."/>
            <person name="Jennings E.C."/>
            <person name="Chiamaka E.L."/>
            <person name="Frigard R.A."/>
            <person name="Pippel M."/>
            <person name="Attardo G.M."/>
            <person name="Benoit J.B."/>
            <person name="Bornberg-Bauer E."/>
            <person name="Tobe S.S."/>
        </authorList>
    </citation>
    <scope>NUCLEOTIDE SEQUENCE</scope>
    <source>
        <strain evidence="18">Stay&amp;Tobe</strain>
    </source>
</reference>
<feature type="domain" description="C2H2-type" evidence="17">
    <location>
        <begin position="368"/>
        <end position="395"/>
    </location>
</feature>
<name>A0AAD7ZVL2_DIPPU</name>
<evidence type="ECO:0000256" key="1">
    <source>
        <dbReference type="ARBA" id="ARBA00004123"/>
    </source>
</evidence>
<comment type="similarity">
    <text evidence="3">Belongs to the glycosyltransferase 2 family. GalNAc-T subfamily.</text>
</comment>
<comment type="subcellular location">
    <subcellularLocation>
        <location evidence="14">Endomembrane system</location>
        <topology evidence="14">Single-pass membrane protein</topology>
    </subcellularLocation>
    <subcellularLocation>
        <location evidence="2">Membrane</location>
        <topology evidence="2">Single-pass type II membrane protein</topology>
    </subcellularLocation>
    <subcellularLocation>
        <location evidence="1">Nucleus</location>
    </subcellularLocation>
</comment>
<feature type="domain" description="C2H2-type" evidence="17">
    <location>
        <begin position="244"/>
        <end position="271"/>
    </location>
</feature>
<dbReference type="InterPro" id="IPR001173">
    <property type="entry name" value="Glyco_trans_2-like"/>
</dbReference>
<sequence>NLKLNASVAREEGEEKQPGGDEKRKKTDDSGKKDDDEVWCIHRDYFNKNALMWAFKDRRKQEDIKREIKQEVEDFRSRLKSRRKLWILHRIMGIIYKNNINTKNSVRETVSGAPNSELRDKFFTCTVCSKSFTYNCYLTAHMRIHTGEKPFEYTKTQRPFKCDVCGKAFSQNTYLTAHMRRHTGEKPFSCQICNKSFLQKSYLTAHLRIHTGEKPFHCTICNKSFSQKTYLLTHTRRHTGERPFSCNICSKSFFEKSSLTSHMRNHTGEKPHKRVKPYACKYCDKLFSHRSNLATHLRTHTGEKPFSCPYCDKSFSQRSNLAAHVFSHTGEKPYTCNICGRISINIKSFTQKSSLTSHTRIHTNEKPFTCDICMKSFSQVSSLKTHKRIHTNEKPFTCDICLKSFSQKSGLNAHSLTHTREKHYTCDVCFKSYTQKSGLKAHKATSSHEDVKFSAFRSRKVKTMLPEKPQLVTDLGNFEPRGVSEKTGPGEGGKPHILRDDQQNDAQQSLTEFGMNMVCSDEISLSRSIPDTRMPELVNSTKTVHSVINRSPPQFLEEVLLVDDFSNKEHLKGKLEQYITRFDGKVRLIRNKEREGLIRTRSYGAQEAKGEVILFLDAHCEVNVNWLPPLLAPIYRDKTVMTVPVIDGIDFKTFEYRPVYQGGHHYRGIFEWGMLYKENELSQKEAKKREHNSEPYKSPTHAGGLFAINREYFLSIGAYDPGLLVWGGENFELSFKIWQCGGSIEWVPCSRVGHVYRGFMPYNFGKLAQKKKGPLVTINYKRVIETWFDDKFKEYFYTREPLASFQLCHQTYTGASCVFILAYVNFLPNCEFLRSSVSHQMVRRSVYRRGDLWTY</sequence>
<keyword evidence="11" id="KW-0238">DNA-binding</keyword>
<feature type="non-terminal residue" evidence="18">
    <location>
        <position position="1"/>
    </location>
</feature>
<feature type="domain" description="C2H2-type" evidence="17">
    <location>
        <begin position="188"/>
        <end position="215"/>
    </location>
</feature>
<dbReference type="FunFam" id="3.30.160.60:FF:000303">
    <property type="entry name" value="Zinc finger protein 41"/>
    <property type="match status" value="1"/>
</dbReference>
<feature type="region of interest" description="Disordered" evidence="16">
    <location>
        <begin position="1"/>
        <end position="34"/>
    </location>
</feature>
<evidence type="ECO:0000256" key="9">
    <source>
        <dbReference type="ARBA" id="ARBA00022968"/>
    </source>
</evidence>
<accession>A0AAD7ZVL2</accession>
<feature type="domain" description="C2H2-type" evidence="17">
    <location>
        <begin position="278"/>
        <end position="305"/>
    </location>
</feature>
<dbReference type="FunFam" id="3.30.160.60:FF:000100">
    <property type="entry name" value="Zinc finger 45-like"/>
    <property type="match status" value="1"/>
</dbReference>
<evidence type="ECO:0000256" key="12">
    <source>
        <dbReference type="ARBA" id="ARBA00023163"/>
    </source>
</evidence>
<feature type="domain" description="C2H2-type" evidence="17">
    <location>
        <begin position="334"/>
        <end position="367"/>
    </location>
</feature>
<keyword evidence="9" id="KW-0735">Signal-anchor</keyword>
<keyword evidence="7 15" id="KW-0863">Zinc-finger</keyword>
<dbReference type="InterPro" id="IPR045885">
    <property type="entry name" value="GalNAc-T"/>
</dbReference>
<comment type="caution">
    <text evidence="18">The sequence shown here is derived from an EMBL/GenBank/DDBJ whole genome shotgun (WGS) entry which is preliminary data.</text>
</comment>
<evidence type="ECO:0000256" key="2">
    <source>
        <dbReference type="ARBA" id="ARBA00004606"/>
    </source>
</evidence>
<keyword evidence="19" id="KW-1185">Reference proteome</keyword>
<dbReference type="Pfam" id="PF00096">
    <property type="entry name" value="zf-C2H2"/>
    <property type="match status" value="11"/>
</dbReference>
<feature type="domain" description="C2H2-type" evidence="17">
    <location>
        <begin position="396"/>
        <end position="423"/>
    </location>
</feature>
<dbReference type="PROSITE" id="PS00028">
    <property type="entry name" value="ZINC_FINGER_C2H2_1"/>
    <property type="match status" value="10"/>
</dbReference>
<proteinExistence type="inferred from homology"/>
<dbReference type="GO" id="GO:1990837">
    <property type="term" value="F:sequence-specific double-stranded DNA binding"/>
    <property type="evidence" value="ECO:0007669"/>
    <property type="project" value="UniProtKB-ARBA"/>
</dbReference>
<dbReference type="FunFam" id="3.30.160.60:FF:000557">
    <property type="entry name" value="zinc finger and SCAN domain-containing protein 29"/>
    <property type="match status" value="1"/>
</dbReference>
<dbReference type="FunFam" id="3.30.160.60:FF:000290">
    <property type="entry name" value="Zinc finger protein 697 isoform X1"/>
    <property type="match status" value="2"/>
</dbReference>
<dbReference type="Gene3D" id="3.90.550.10">
    <property type="entry name" value="Spore Coat Polysaccharide Biosynthesis Protein SpsA, Chain A"/>
    <property type="match status" value="1"/>
</dbReference>
<reference evidence="18" key="2">
    <citation type="submission" date="2023-05" db="EMBL/GenBank/DDBJ databases">
        <authorList>
            <person name="Fouks B."/>
        </authorList>
    </citation>
    <scope>NUCLEOTIDE SEQUENCE</scope>
    <source>
        <strain evidence="18">Stay&amp;Tobe</strain>
        <tissue evidence="18">Testes</tissue>
    </source>
</reference>
<feature type="region of interest" description="Disordered" evidence="16">
    <location>
        <begin position="473"/>
        <end position="500"/>
    </location>
</feature>
<evidence type="ECO:0000256" key="15">
    <source>
        <dbReference type="PROSITE-ProRule" id="PRU00042"/>
    </source>
</evidence>
<feature type="domain" description="C2H2-type" evidence="17">
    <location>
        <begin position="306"/>
        <end position="333"/>
    </location>
</feature>
<dbReference type="SMART" id="SM00355">
    <property type="entry name" value="ZnF_C2H2"/>
    <property type="match status" value="11"/>
</dbReference>
<feature type="domain" description="C2H2-type" evidence="17">
    <location>
        <begin position="123"/>
        <end position="150"/>
    </location>
</feature>
<dbReference type="InterPro" id="IPR029044">
    <property type="entry name" value="Nucleotide-diphossugar_trans"/>
</dbReference>
<dbReference type="SUPFAM" id="SSF53448">
    <property type="entry name" value="Nucleotide-diphospho-sugar transferases"/>
    <property type="match status" value="1"/>
</dbReference>
<dbReference type="FunFam" id="3.30.160.60:FF:001498">
    <property type="entry name" value="Zinc finger protein 404"/>
    <property type="match status" value="2"/>
</dbReference>
<evidence type="ECO:0000256" key="8">
    <source>
        <dbReference type="ARBA" id="ARBA00022833"/>
    </source>
</evidence>
<evidence type="ECO:0000256" key="7">
    <source>
        <dbReference type="ARBA" id="ARBA00022771"/>
    </source>
</evidence>
<feature type="non-terminal residue" evidence="18">
    <location>
        <position position="855"/>
    </location>
</feature>
<dbReference type="FunFam" id="3.30.160.60:FF:001289">
    <property type="entry name" value="Zinc finger protein 574"/>
    <property type="match status" value="1"/>
</dbReference>
<evidence type="ECO:0000256" key="3">
    <source>
        <dbReference type="ARBA" id="ARBA00005680"/>
    </source>
</evidence>
<evidence type="ECO:0000313" key="19">
    <source>
        <dbReference type="Proteomes" id="UP001233999"/>
    </source>
</evidence>
<keyword evidence="12" id="KW-0804">Transcription</keyword>
<dbReference type="PANTHER" id="PTHR47772">
    <property type="entry name" value="ZINC FINGER PROTEIN 200"/>
    <property type="match status" value="1"/>
</dbReference>
<evidence type="ECO:0000256" key="6">
    <source>
        <dbReference type="ARBA" id="ARBA00022737"/>
    </source>
</evidence>
<dbReference type="InterPro" id="IPR050636">
    <property type="entry name" value="C2H2-ZF_domain-containing"/>
</dbReference>
<keyword evidence="10" id="KW-0805">Transcription regulation</keyword>
<evidence type="ECO:0000256" key="10">
    <source>
        <dbReference type="ARBA" id="ARBA00023015"/>
    </source>
</evidence>
<evidence type="ECO:0000256" key="5">
    <source>
        <dbReference type="ARBA" id="ARBA00022723"/>
    </source>
</evidence>
<dbReference type="Gene3D" id="3.30.160.60">
    <property type="entry name" value="Classic Zinc Finger"/>
    <property type="match status" value="11"/>
</dbReference>
<keyword evidence="6" id="KW-0677">Repeat</keyword>
<dbReference type="PANTHER" id="PTHR47772:SF13">
    <property type="entry name" value="GASTRULA ZINC FINGER PROTEIN XLCGF49.1-LIKE-RELATED"/>
    <property type="match status" value="1"/>
</dbReference>
<gene>
    <name evidence="18" type="ORF">L9F63_028264</name>
</gene>
<feature type="domain" description="C2H2-type" evidence="17">
    <location>
        <begin position="424"/>
        <end position="453"/>
    </location>
</feature>
<organism evidence="18 19">
    <name type="scientific">Diploptera punctata</name>
    <name type="common">Pacific beetle cockroach</name>
    <dbReference type="NCBI Taxonomy" id="6984"/>
    <lineage>
        <taxon>Eukaryota</taxon>
        <taxon>Metazoa</taxon>
        <taxon>Ecdysozoa</taxon>
        <taxon>Arthropoda</taxon>
        <taxon>Hexapoda</taxon>
        <taxon>Insecta</taxon>
        <taxon>Pterygota</taxon>
        <taxon>Neoptera</taxon>
        <taxon>Polyneoptera</taxon>
        <taxon>Dictyoptera</taxon>
        <taxon>Blattodea</taxon>
        <taxon>Blaberoidea</taxon>
        <taxon>Blaberidae</taxon>
        <taxon>Diplopterinae</taxon>
        <taxon>Diploptera</taxon>
    </lineage>
</organism>
<evidence type="ECO:0000256" key="11">
    <source>
        <dbReference type="ARBA" id="ARBA00023125"/>
    </source>
</evidence>
<evidence type="ECO:0000256" key="4">
    <source>
        <dbReference type="ARBA" id="ARBA00006991"/>
    </source>
</evidence>
<dbReference type="AlphaFoldDB" id="A0AAD7ZVL2"/>
<dbReference type="FunFam" id="3.30.160.60:FF:001506">
    <property type="entry name" value="Zinc finger protein"/>
    <property type="match status" value="1"/>
</dbReference>
<dbReference type="FunFam" id="3.30.160.60:FF:001480">
    <property type="entry name" value="Si:cabz01071911.3"/>
    <property type="match status" value="1"/>
</dbReference>
<feature type="domain" description="C2H2-type" evidence="17">
    <location>
        <begin position="160"/>
        <end position="187"/>
    </location>
</feature>
<dbReference type="GO" id="GO:0048598">
    <property type="term" value="P:embryonic morphogenesis"/>
    <property type="evidence" value="ECO:0007669"/>
    <property type="project" value="UniProtKB-ARBA"/>
</dbReference>
<feature type="domain" description="C2H2-type" evidence="17">
    <location>
        <begin position="216"/>
        <end position="243"/>
    </location>
</feature>
<dbReference type="PROSITE" id="PS50157">
    <property type="entry name" value="ZINC_FINGER_C2H2_2"/>
    <property type="match status" value="11"/>
</dbReference>
<feature type="compositionally biased region" description="Basic and acidic residues" evidence="16">
    <location>
        <begin position="9"/>
        <end position="34"/>
    </location>
</feature>
<keyword evidence="13" id="KW-0539">Nucleus</keyword>
<dbReference type="FunFam" id="3.30.160.60:FF:000624">
    <property type="entry name" value="zinc finger protein 697"/>
    <property type="match status" value="1"/>
</dbReference>
<dbReference type="InterPro" id="IPR036236">
    <property type="entry name" value="Znf_C2H2_sf"/>
</dbReference>
<dbReference type="GO" id="GO:0006357">
    <property type="term" value="P:regulation of transcription by RNA polymerase II"/>
    <property type="evidence" value="ECO:0007669"/>
    <property type="project" value="UniProtKB-ARBA"/>
</dbReference>
<protein>
    <recommendedName>
        <fullName evidence="17">C2H2-type domain-containing protein</fullName>
    </recommendedName>
</protein>
<evidence type="ECO:0000256" key="16">
    <source>
        <dbReference type="SAM" id="MobiDB-lite"/>
    </source>
</evidence>
<evidence type="ECO:0000313" key="18">
    <source>
        <dbReference type="EMBL" id="KAJ9587482.1"/>
    </source>
</evidence>
<keyword evidence="8" id="KW-0862">Zinc</keyword>
<dbReference type="GO" id="GO:0005634">
    <property type="term" value="C:nucleus"/>
    <property type="evidence" value="ECO:0007669"/>
    <property type="project" value="UniProtKB-SubCell"/>
</dbReference>